<dbReference type="AlphaFoldDB" id="A0A9J6DVY2"/>
<dbReference type="EMBL" id="JABSTU010000007">
    <property type="protein sequence ID" value="KAH8025888.1"/>
    <property type="molecule type" value="Genomic_DNA"/>
</dbReference>
<evidence type="ECO:0000313" key="3">
    <source>
        <dbReference type="Proteomes" id="UP000821866"/>
    </source>
</evidence>
<proteinExistence type="predicted"/>
<feature type="compositionally biased region" description="Acidic residues" evidence="1">
    <location>
        <begin position="1"/>
        <end position="19"/>
    </location>
</feature>
<reference evidence="2" key="1">
    <citation type="journal article" date="2020" name="Cell">
        <title>Large-Scale Comparative Analyses of Tick Genomes Elucidate Their Genetic Diversity and Vector Capacities.</title>
        <authorList>
            <consortium name="Tick Genome and Microbiome Consortium (TIGMIC)"/>
            <person name="Jia N."/>
            <person name="Wang J."/>
            <person name="Shi W."/>
            <person name="Du L."/>
            <person name="Sun Y."/>
            <person name="Zhan W."/>
            <person name="Jiang J.F."/>
            <person name="Wang Q."/>
            <person name="Zhang B."/>
            <person name="Ji P."/>
            <person name="Bell-Sakyi L."/>
            <person name="Cui X.M."/>
            <person name="Yuan T.T."/>
            <person name="Jiang B.G."/>
            <person name="Yang W.F."/>
            <person name="Lam T.T."/>
            <person name="Chang Q.C."/>
            <person name="Ding S.J."/>
            <person name="Wang X.J."/>
            <person name="Zhu J.G."/>
            <person name="Ruan X.D."/>
            <person name="Zhao L."/>
            <person name="Wei J.T."/>
            <person name="Ye R.Z."/>
            <person name="Que T.C."/>
            <person name="Du C.H."/>
            <person name="Zhou Y.H."/>
            <person name="Cheng J.X."/>
            <person name="Dai P.F."/>
            <person name="Guo W.B."/>
            <person name="Han X.H."/>
            <person name="Huang E.J."/>
            <person name="Li L.F."/>
            <person name="Wei W."/>
            <person name="Gao Y.C."/>
            <person name="Liu J.Z."/>
            <person name="Shao H.Z."/>
            <person name="Wang X."/>
            <person name="Wang C.C."/>
            <person name="Yang T.C."/>
            <person name="Huo Q.B."/>
            <person name="Li W."/>
            <person name="Chen H.Y."/>
            <person name="Chen S.E."/>
            <person name="Zhou L.G."/>
            <person name="Ni X.B."/>
            <person name="Tian J.H."/>
            <person name="Sheng Y."/>
            <person name="Liu T."/>
            <person name="Pan Y.S."/>
            <person name="Xia L.Y."/>
            <person name="Li J."/>
            <person name="Zhao F."/>
            <person name="Cao W.C."/>
        </authorList>
    </citation>
    <scope>NUCLEOTIDE SEQUENCE</scope>
    <source>
        <strain evidence="2">Rmic-2018</strain>
    </source>
</reference>
<comment type="caution">
    <text evidence="2">The sequence shown here is derived from an EMBL/GenBank/DDBJ whole genome shotgun (WGS) entry which is preliminary data.</text>
</comment>
<accession>A0A9J6DVY2</accession>
<reference evidence="2" key="2">
    <citation type="submission" date="2021-09" db="EMBL/GenBank/DDBJ databases">
        <authorList>
            <person name="Jia N."/>
            <person name="Wang J."/>
            <person name="Shi W."/>
            <person name="Du L."/>
            <person name="Sun Y."/>
            <person name="Zhan W."/>
            <person name="Jiang J."/>
            <person name="Wang Q."/>
            <person name="Zhang B."/>
            <person name="Ji P."/>
            <person name="Sakyi L.B."/>
            <person name="Cui X."/>
            <person name="Yuan T."/>
            <person name="Jiang B."/>
            <person name="Yang W."/>
            <person name="Lam T.T.-Y."/>
            <person name="Chang Q."/>
            <person name="Ding S."/>
            <person name="Wang X."/>
            <person name="Zhu J."/>
            <person name="Ruan X."/>
            <person name="Zhao L."/>
            <person name="Wei J."/>
            <person name="Que T."/>
            <person name="Du C."/>
            <person name="Cheng J."/>
            <person name="Dai P."/>
            <person name="Han X."/>
            <person name="Huang E."/>
            <person name="Gao Y."/>
            <person name="Liu J."/>
            <person name="Shao H."/>
            <person name="Ye R."/>
            <person name="Li L."/>
            <person name="Wei W."/>
            <person name="Wang X."/>
            <person name="Wang C."/>
            <person name="Huo Q."/>
            <person name="Li W."/>
            <person name="Guo W."/>
            <person name="Chen H."/>
            <person name="Chen S."/>
            <person name="Zhou L."/>
            <person name="Zhou L."/>
            <person name="Ni X."/>
            <person name="Tian J."/>
            <person name="Zhou Y."/>
            <person name="Sheng Y."/>
            <person name="Liu T."/>
            <person name="Pan Y."/>
            <person name="Xia L."/>
            <person name="Li J."/>
            <person name="Zhao F."/>
            <person name="Cao W."/>
        </authorList>
    </citation>
    <scope>NUCLEOTIDE SEQUENCE</scope>
    <source>
        <strain evidence="2">Rmic-2018</strain>
        <tissue evidence="2">Larvae</tissue>
    </source>
</reference>
<keyword evidence="3" id="KW-1185">Reference proteome</keyword>
<evidence type="ECO:0000256" key="1">
    <source>
        <dbReference type="SAM" id="MobiDB-lite"/>
    </source>
</evidence>
<dbReference type="Proteomes" id="UP000821866">
    <property type="component" value="Unassembled WGS sequence"/>
</dbReference>
<name>A0A9J6DVY2_RHIMP</name>
<organism evidence="2 3">
    <name type="scientific">Rhipicephalus microplus</name>
    <name type="common">Cattle tick</name>
    <name type="synonym">Boophilus microplus</name>
    <dbReference type="NCBI Taxonomy" id="6941"/>
    <lineage>
        <taxon>Eukaryota</taxon>
        <taxon>Metazoa</taxon>
        <taxon>Ecdysozoa</taxon>
        <taxon>Arthropoda</taxon>
        <taxon>Chelicerata</taxon>
        <taxon>Arachnida</taxon>
        <taxon>Acari</taxon>
        <taxon>Parasitiformes</taxon>
        <taxon>Ixodida</taxon>
        <taxon>Ixodoidea</taxon>
        <taxon>Ixodidae</taxon>
        <taxon>Rhipicephalinae</taxon>
        <taxon>Rhipicephalus</taxon>
        <taxon>Boophilus</taxon>
    </lineage>
</organism>
<sequence>MCDTENSDIDNNSEFEAPDVEAGATIRMPKCAAGVDAKTQAAKSVAAAVVAEAVDDASEGGLAAMDNEPFNKPQVSGMANATRTGDRTAIFCKHDIGGSLKESQDLAKFSVPAATETAAARKKVEIGATKSRPPAARSTSWRSATSRVIPTSVSRFASMGDESKTDAVEDEIDNHAERALSPQAGVMCGSHAHRTAASTETHAAHQRYTWRNWTVQKTHPTRQPGSWCLRCVPCRGLG</sequence>
<gene>
    <name evidence="2" type="ORF">HPB51_013593</name>
</gene>
<feature type="region of interest" description="Disordered" evidence="1">
    <location>
        <begin position="1"/>
        <end position="21"/>
    </location>
</feature>
<evidence type="ECO:0000313" key="2">
    <source>
        <dbReference type="EMBL" id="KAH8025888.1"/>
    </source>
</evidence>
<protein>
    <submittedName>
        <fullName evidence="2">Uncharacterized protein</fullName>
    </submittedName>
</protein>